<proteinExistence type="predicted"/>
<protein>
    <recommendedName>
        <fullName evidence="3">Yip1 domain-containing protein</fullName>
    </recommendedName>
</protein>
<feature type="transmembrane region" description="Helical" evidence="1">
    <location>
        <begin position="65"/>
        <end position="84"/>
    </location>
</feature>
<evidence type="ECO:0000256" key="1">
    <source>
        <dbReference type="SAM" id="Phobius"/>
    </source>
</evidence>
<reference evidence="2" key="1">
    <citation type="journal article" date="2020" name="Nature">
        <title>Giant virus diversity and host interactions through global metagenomics.</title>
        <authorList>
            <person name="Schulz F."/>
            <person name="Roux S."/>
            <person name="Paez-Espino D."/>
            <person name="Jungbluth S."/>
            <person name="Walsh D.A."/>
            <person name="Denef V.J."/>
            <person name="McMahon K.D."/>
            <person name="Konstantinidis K.T."/>
            <person name="Eloe-Fadrosh E.A."/>
            <person name="Kyrpides N.C."/>
            <person name="Woyke T."/>
        </authorList>
    </citation>
    <scope>NUCLEOTIDE SEQUENCE</scope>
    <source>
        <strain evidence="2">GVMAG-M-3300023184-13</strain>
    </source>
</reference>
<dbReference type="EMBL" id="MN739982">
    <property type="protein sequence ID" value="QHT81435.1"/>
    <property type="molecule type" value="Genomic_DNA"/>
</dbReference>
<sequence>MTITLMSLVSKIANIITREKFDDITPVSTGSIITFIIIFCIASLITCWIGQWLYNNVLVKTITIFKPITFLQFIGLYIVTHILFC</sequence>
<dbReference type="AlphaFoldDB" id="A0A6C0HMU5"/>
<keyword evidence="1" id="KW-0472">Membrane</keyword>
<accession>A0A6C0HMU5</accession>
<keyword evidence="1" id="KW-0812">Transmembrane</keyword>
<evidence type="ECO:0008006" key="3">
    <source>
        <dbReference type="Google" id="ProtNLM"/>
    </source>
</evidence>
<organism evidence="2">
    <name type="scientific">viral metagenome</name>
    <dbReference type="NCBI Taxonomy" id="1070528"/>
    <lineage>
        <taxon>unclassified sequences</taxon>
        <taxon>metagenomes</taxon>
        <taxon>organismal metagenomes</taxon>
    </lineage>
</organism>
<name>A0A6C0HMU5_9ZZZZ</name>
<evidence type="ECO:0000313" key="2">
    <source>
        <dbReference type="EMBL" id="QHT81435.1"/>
    </source>
</evidence>
<keyword evidence="1" id="KW-1133">Transmembrane helix</keyword>
<feature type="transmembrane region" description="Helical" evidence="1">
    <location>
        <begin position="32"/>
        <end position="53"/>
    </location>
</feature>